<organism evidence="12 13">
    <name type="scientific">Hydrogenoanaerobacterium saccharovorans</name>
    <dbReference type="NCBI Taxonomy" id="474960"/>
    <lineage>
        <taxon>Bacteria</taxon>
        <taxon>Bacillati</taxon>
        <taxon>Bacillota</taxon>
        <taxon>Clostridia</taxon>
        <taxon>Eubacteriales</taxon>
        <taxon>Oscillospiraceae</taxon>
        <taxon>Hydrogenoanaerobacterium</taxon>
    </lineage>
</organism>
<dbReference type="GO" id="GO:0000156">
    <property type="term" value="F:phosphorelay response regulator activity"/>
    <property type="evidence" value="ECO:0007669"/>
    <property type="project" value="TreeGrafter"/>
</dbReference>
<dbReference type="GO" id="GO:0032993">
    <property type="term" value="C:protein-DNA complex"/>
    <property type="evidence" value="ECO:0007669"/>
    <property type="project" value="TreeGrafter"/>
</dbReference>
<evidence type="ECO:0000259" key="11">
    <source>
        <dbReference type="PROSITE" id="PS51755"/>
    </source>
</evidence>
<dbReference type="Proteomes" id="UP000199158">
    <property type="component" value="Unassembled WGS sequence"/>
</dbReference>
<dbReference type="CDD" id="cd00383">
    <property type="entry name" value="trans_reg_C"/>
    <property type="match status" value="1"/>
</dbReference>
<dbReference type="Pfam" id="PF00072">
    <property type="entry name" value="Response_reg"/>
    <property type="match status" value="1"/>
</dbReference>
<feature type="domain" description="OmpR/PhoB-type" evidence="11">
    <location>
        <begin position="132"/>
        <end position="238"/>
    </location>
</feature>
<evidence type="ECO:0000256" key="5">
    <source>
        <dbReference type="ARBA" id="ARBA00023125"/>
    </source>
</evidence>
<comment type="function">
    <text evidence="7">May play the central regulatory role in sporulation. It may be an element of the effector pathway responsible for the activation of sporulation genes in response to nutritional stress. Spo0A may act in concert with spo0H (a sigma factor) to control the expression of some genes that are critical to the sporulation process.</text>
</comment>
<dbReference type="InterPro" id="IPR039420">
    <property type="entry name" value="WalR-like"/>
</dbReference>
<dbReference type="Gene3D" id="3.40.50.2300">
    <property type="match status" value="1"/>
</dbReference>
<feature type="DNA-binding region" description="OmpR/PhoB-type" evidence="9">
    <location>
        <begin position="132"/>
        <end position="238"/>
    </location>
</feature>
<name>A0A1H8DTC9_9FIRM</name>
<keyword evidence="13" id="KW-1185">Reference proteome</keyword>
<evidence type="ECO:0000313" key="13">
    <source>
        <dbReference type="Proteomes" id="UP000199158"/>
    </source>
</evidence>
<protein>
    <recommendedName>
        <fullName evidence="1">Stage 0 sporulation protein A homolog</fullName>
    </recommendedName>
</protein>
<evidence type="ECO:0000256" key="7">
    <source>
        <dbReference type="ARBA" id="ARBA00024867"/>
    </source>
</evidence>
<dbReference type="GO" id="GO:0006355">
    <property type="term" value="P:regulation of DNA-templated transcription"/>
    <property type="evidence" value="ECO:0007669"/>
    <property type="project" value="InterPro"/>
</dbReference>
<dbReference type="GO" id="GO:0005829">
    <property type="term" value="C:cytosol"/>
    <property type="evidence" value="ECO:0007669"/>
    <property type="project" value="TreeGrafter"/>
</dbReference>
<dbReference type="InterPro" id="IPR016032">
    <property type="entry name" value="Sig_transdc_resp-reg_C-effctor"/>
</dbReference>
<sequence length="241" mass="27168">MCDIMRVMLDNGVTEMRILMIEDDDKLCDAVCFQLERKGFTVDVCHDGDDGLRWIRERVHDLILLDRMLPVMDGITVLKKARAEGISTPVLLITALGDVFQRVEGLDAGADDYLVKPFAMEELLARIRAMSRRPHQWEGAKPLEFGDISYEGTEKCLHGVKGDCSLSKREGDLLEMLLKNPNQTLPRTVLLSRVWGPDAGVEEGNLDNYIHFLRRRLKAAGSTLQIKTVRGVGYRLEDADV</sequence>
<evidence type="ECO:0000256" key="9">
    <source>
        <dbReference type="PROSITE-ProRule" id="PRU01091"/>
    </source>
</evidence>
<evidence type="ECO:0000256" key="1">
    <source>
        <dbReference type="ARBA" id="ARBA00018672"/>
    </source>
</evidence>
<accession>A0A1H8DTC9</accession>
<keyword evidence="3" id="KW-0902">Two-component regulatory system</keyword>
<evidence type="ECO:0000256" key="4">
    <source>
        <dbReference type="ARBA" id="ARBA00023015"/>
    </source>
</evidence>
<dbReference type="Pfam" id="PF00486">
    <property type="entry name" value="Trans_reg_C"/>
    <property type="match status" value="1"/>
</dbReference>
<dbReference type="AlphaFoldDB" id="A0A1H8DTC9"/>
<evidence type="ECO:0000256" key="2">
    <source>
        <dbReference type="ARBA" id="ARBA00022553"/>
    </source>
</evidence>
<evidence type="ECO:0000256" key="8">
    <source>
        <dbReference type="PROSITE-ProRule" id="PRU00169"/>
    </source>
</evidence>
<dbReference type="GO" id="GO:0000976">
    <property type="term" value="F:transcription cis-regulatory region binding"/>
    <property type="evidence" value="ECO:0007669"/>
    <property type="project" value="TreeGrafter"/>
</dbReference>
<dbReference type="SMART" id="SM00448">
    <property type="entry name" value="REC"/>
    <property type="match status" value="1"/>
</dbReference>
<evidence type="ECO:0000256" key="3">
    <source>
        <dbReference type="ARBA" id="ARBA00023012"/>
    </source>
</evidence>
<keyword evidence="4" id="KW-0805">Transcription regulation</keyword>
<dbReference type="SUPFAM" id="SSF46894">
    <property type="entry name" value="C-terminal effector domain of the bipartite response regulators"/>
    <property type="match status" value="1"/>
</dbReference>
<proteinExistence type="predicted"/>
<feature type="domain" description="Response regulatory" evidence="10">
    <location>
        <begin position="17"/>
        <end position="131"/>
    </location>
</feature>
<reference evidence="12 13" key="1">
    <citation type="submission" date="2016-10" db="EMBL/GenBank/DDBJ databases">
        <authorList>
            <person name="de Groot N.N."/>
        </authorList>
    </citation>
    <scope>NUCLEOTIDE SEQUENCE [LARGE SCALE GENOMIC DNA]</scope>
    <source>
        <strain evidence="12 13">CGMCC 1.5070</strain>
    </source>
</reference>
<keyword evidence="5 9" id="KW-0238">DNA-binding</keyword>
<gene>
    <name evidence="12" type="ORF">SAMN05216180_2755</name>
</gene>
<dbReference type="PANTHER" id="PTHR48111:SF1">
    <property type="entry name" value="TWO-COMPONENT RESPONSE REGULATOR ORR33"/>
    <property type="match status" value="1"/>
</dbReference>
<keyword evidence="2 8" id="KW-0597">Phosphoprotein</keyword>
<dbReference type="PROSITE" id="PS50110">
    <property type="entry name" value="RESPONSE_REGULATORY"/>
    <property type="match status" value="1"/>
</dbReference>
<dbReference type="SUPFAM" id="SSF52172">
    <property type="entry name" value="CheY-like"/>
    <property type="match status" value="1"/>
</dbReference>
<dbReference type="PANTHER" id="PTHR48111">
    <property type="entry name" value="REGULATOR OF RPOS"/>
    <property type="match status" value="1"/>
</dbReference>
<dbReference type="SMART" id="SM00862">
    <property type="entry name" value="Trans_reg_C"/>
    <property type="match status" value="1"/>
</dbReference>
<dbReference type="Gene3D" id="6.10.250.690">
    <property type="match status" value="1"/>
</dbReference>
<keyword evidence="6" id="KW-0804">Transcription</keyword>
<evidence type="ECO:0000256" key="6">
    <source>
        <dbReference type="ARBA" id="ARBA00023163"/>
    </source>
</evidence>
<dbReference type="Gene3D" id="1.10.10.10">
    <property type="entry name" value="Winged helix-like DNA-binding domain superfamily/Winged helix DNA-binding domain"/>
    <property type="match status" value="1"/>
</dbReference>
<dbReference type="EMBL" id="FOCG01000003">
    <property type="protein sequence ID" value="SEN09798.1"/>
    <property type="molecule type" value="Genomic_DNA"/>
</dbReference>
<feature type="modified residue" description="4-aspartylphosphate" evidence="8">
    <location>
        <position position="66"/>
    </location>
</feature>
<dbReference type="PROSITE" id="PS51755">
    <property type="entry name" value="OMPR_PHOB"/>
    <property type="match status" value="1"/>
</dbReference>
<dbReference type="STRING" id="474960.SAMN05216180_2755"/>
<dbReference type="InterPro" id="IPR011006">
    <property type="entry name" value="CheY-like_superfamily"/>
</dbReference>
<evidence type="ECO:0000259" key="10">
    <source>
        <dbReference type="PROSITE" id="PS50110"/>
    </source>
</evidence>
<dbReference type="InterPro" id="IPR001789">
    <property type="entry name" value="Sig_transdc_resp-reg_receiver"/>
</dbReference>
<dbReference type="InterPro" id="IPR036388">
    <property type="entry name" value="WH-like_DNA-bd_sf"/>
</dbReference>
<dbReference type="InterPro" id="IPR001867">
    <property type="entry name" value="OmpR/PhoB-type_DNA-bd"/>
</dbReference>
<evidence type="ECO:0000313" key="12">
    <source>
        <dbReference type="EMBL" id="SEN09798.1"/>
    </source>
</evidence>